<evidence type="ECO:0000313" key="2">
    <source>
        <dbReference type="EMBL" id="MDP4539559.1"/>
    </source>
</evidence>
<evidence type="ECO:0000313" key="3">
    <source>
        <dbReference type="Proteomes" id="UP001235664"/>
    </source>
</evidence>
<name>A0ABT9H975_9SPHN</name>
<feature type="transmembrane region" description="Helical" evidence="1">
    <location>
        <begin position="6"/>
        <end position="26"/>
    </location>
</feature>
<dbReference type="EMBL" id="JAVAIL010000002">
    <property type="protein sequence ID" value="MDP4539559.1"/>
    <property type="molecule type" value="Genomic_DNA"/>
</dbReference>
<protein>
    <submittedName>
        <fullName evidence="2">Uncharacterized protein</fullName>
    </submittedName>
</protein>
<proteinExistence type="predicted"/>
<reference evidence="2 3" key="1">
    <citation type="submission" date="2023-08" db="EMBL/GenBank/DDBJ databases">
        <title>genomic of DY56.</title>
        <authorList>
            <person name="Wang Y."/>
        </authorList>
    </citation>
    <scope>NUCLEOTIDE SEQUENCE [LARGE SCALE GENOMIC DNA]</scope>
    <source>
        <strain evidence="2 3">DY56-A-20</strain>
    </source>
</reference>
<accession>A0ABT9H975</accession>
<dbReference type="Proteomes" id="UP001235664">
    <property type="component" value="Unassembled WGS sequence"/>
</dbReference>
<gene>
    <name evidence="2" type="ORF">Q9K01_07995</name>
</gene>
<keyword evidence="3" id="KW-1185">Reference proteome</keyword>
<keyword evidence="1" id="KW-0812">Transmembrane</keyword>
<feature type="transmembrane region" description="Helical" evidence="1">
    <location>
        <begin position="38"/>
        <end position="62"/>
    </location>
</feature>
<feature type="transmembrane region" description="Helical" evidence="1">
    <location>
        <begin position="82"/>
        <end position="101"/>
    </location>
</feature>
<comment type="caution">
    <text evidence="2">The sequence shown here is derived from an EMBL/GenBank/DDBJ whole genome shotgun (WGS) entry which is preliminary data.</text>
</comment>
<keyword evidence="1" id="KW-0472">Membrane</keyword>
<dbReference type="RefSeq" id="WP_305929680.1">
    <property type="nucleotide sequence ID" value="NZ_JAVAIL010000002.1"/>
</dbReference>
<sequence>MGSLQLVMLALCAASLAVSIATFVMAAREPDLRWKPAWALLALVGTGGAAMVWSAPGSVYWFFGVAVPTASYASVDGGWQPAMVRCLFPTGALIVLLRLYLHRARRLRSTRPTEPVSSRPTRSDGREA</sequence>
<evidence type="ECO:0000256" key="1">
    <source>
        <dbReference type="SAM" id="Phobius"/>
    </source>
</evidence>
<organism evidence="2 3">
    <name type="scientific">Qipengyuania benthica</name>
    <dbReference type="NCBI Taxonomy" id="3067651"/>
    <lineage>
        <taxon>Bacteria</taxon>
        <taxon>Pseudomonadati</taxon>
        <taxon>Pseudomonadota</taxon>
        <taxon>Alphaproteobacteria</taxon>
        <taxon>Sphingomonadales</taxon>
        <taxon>Erythrobacteraceae</taxon>
        <taxon>Qipengyuania</taxon>
    </lineage>
</organism>
<keyword evidence="1" id="KW-1133">Transmembrane helix</keyword>